<dbReference type="SUPFAM" id="SSF53756">
    <property type="entry name" value="UDP-Glycosyltransferase/glycogen phosphorylase"/>
    <property type="match status" value="1"/>
</dbReference>
<keyword evidence="3" id="KW-1185">Reference proteome</keyword>
<dbReference type="Pfam" id="PF13477">
    <property type="entry name" value="Glyco_trans_4_2"/>
    <property type="match status" value="1"/>
</dbReference>
<dbReference type="Pfam" id="PF13692">
    <property type="entry name" value="Glyco_trans_1_4"/>
    <property type="match status" value="1"/>
</dbReference>
<evidence type="ECO:0000259" key="1">
    <source>
        <dbReference type="Pfam" id="PF13477"/>
    </source>
</evidence>
<gene>
    <name evidence="2" type="ORF">DFR50_12872</name>
</gene>
<feature type="domain" description="Glycosyltransferase subfamily 4-like N-terminal" evidence="1">
    <location>
        <begin position="2"/>
        <end position="136"/>
    </location>
</feature>
<reference evidence="2 3" key="1">
    <citation type="submission" date="2018-06" db="EMBL/GenBank/DDBJ databases">
        <title>Genomic Encyclopedia of Type Strains, Phase IV (KMG-IV): sequencing the most valuable type-strain genomes for metagenomic binning, comparative biology and taxonomic classification.</title>
        <authorList>
            <person name="Goeker M."/>
        </authorList>
    </citation>
    <scope>NUCLEOTIDE SEQUENCE [LARGE SCALE GENOMIC DNA]</scope>
    <source>
        <strain evidence="2 3">DSM 24875</strain>
    </source>
</reference>
<dbReference type="AlphaFoldDB" id="A0A366EY88"/>
<keyword evidence="2" id="KW-0808">Transferase</keyword>
<sequence length="379" mass="41142">MKIIFFANTDWYLYNFRRSLALAAKAAGHDVLLVSPPGPYTEKLAGSGLKWIPAPMQRRSLNPLRELILLAWLLRLIRSESADLVHGFTIKCAVYGAVTARLAGVARVSAVAGMGYLFISRDLRALLLRPLVQAAMRVVFGGPRSCLIVQNPDDVTFFEALGVASATRVRLIAGSGVDCARFRPRATDQRSEPLRVVLAARMLWDKGISEYVEAGTLLRAENRAVTFVLAGEPDPGNPAAIPESALRDWQARGIVEWLGHVDDMPALLAGADIVVLPSYREGLPKSLIEAAACGRPLVTSDVPGCRHVVRDGVDGLLVPPRDAPALARAIARLQDDPCLARKLGRAARARASNEFDERIVIEKTIAIYDELMTARGAVV</sequence>
<dbReference type="Proteomes" id="UP000253529">
    <property type="component" value="Unassembled WGS sequence"/>
</dbReference>
<dbReference type="Gene3D" id="3.40.50.2000">
    <property type="entry name" value="Glycogen Phosphorylase B"/>
    <property type="match status" value="2"/>
</dbReference>
<dbReference type="RefSeq" id="WP_113891447.1">
    <property type="nucleotide sequence ID" value="NZ_QNRK01000028.1"/>
</dbReference>
<organism evidence="2 3">
    <name type="scientific">Roseiarcus fermentans</name>
    <dbReference type="NCBI Taxonomy" id="1473586"/>
    <lineage>
        <taxon>Bacteria</taxon>
        <taxon>Pseudomonadati</taxon>
        <taxon>Pseudomonadota</taxon>
        <taxon>Alphaproteobacteria</taxon>
        <taxon>Hyphomicrobiales</taxon>
        <taxon>Roseiarcaceae</taxon>
        <taxon>Roseiarcus</taxon>
    </lineage>
</organism>
<dbReference type="GO" id="GO:0016757">
    <property type="term" value="F:glycosyltransferase activity"/>
    <property type="evidence" value="ECO:0007669"/>
    <property type="project" value="TreeGrafter"/>
</dbReference>
<protein>
    <submittedName>
        <fullName evidence="2">Glycosyltransferase involved in cell wall biosynthesis</fullName>
    </submittedName>
</protein>
<accession>A0A366EY88</accession>
<dbReference type="OrthoDB" id="9790710at2"/>
<comment type="caution">
    <text evidence="2">The sequence shown here is derived from an EMBL/GenBank/DDBJ whole genome shotgun (WGS) entry which is preliminary data.</text>
</comment>
<evidence type="ECO:0000313" key="3">
    <source>
        <dbReference type="Proteomes" id="UP000253529"/>
    </source>
</evidence>
<name>A0A366EY88_9HYPH</name>
<dbReference type="InterPro" id="IPR028098">
    <property type="entry name" value="Glyco_trans_4-like_N"/>
</dbReference>
<dbReference type="PANTHER" id="PTHR12526:SF638">
    <property type="entry name" value="SPORE COAT PROTEIN SA"/>
    <property type="match status" value="1"/>
</dbReference>
<proteinExistence type="predicted"/>
<dbReference type="EMBL" id="QNRK01000028">
    <property type="protein sequence ID" value="RBP07347.1"/>
    <property type="molecule type" value="Genomic_DNA"/>
</dbReference>
<dbReference type="PANTHER" id="PTHR12526">
    <property type="entry name" value="GLYCOSYLTRANSFERASE"/>
    <property type="match status" value="1"/>
</dbReference>
<evidence type="ECO:0000313" key="2">
    <source>
        <dbReference type="EMBL" id="RBP07347.1"/>
    </source>
</evidence>
<dbReference type="CDD" id="cd03808">
    <property type="entry name" value="GT4_CapM-like"/>
    <property type="match status" value="1"/>
</dbReference>